<dbReference type="Pfam" id="PF07195">
    <property type="entry name" value="FliD_C"/>
    <property type="match status" value="1"/>
</dbReference>
<feature type="domain" description="Flagellar hook-associated protein 2 C-terminal" evidence="7">
    <location>
        <begin position="211"/>
        <end position="432"/>
    </location>
</feature>
<keyword evidence="3" id="KW-0175">Coiled coil</keyword>
<gene>
    <name evidence="8" type="primary">fliD</name>
    <name evidence="8" type="ORF">HC757_10235</name>
</gene>
<dbReference type="Pfam" id="PF02465">
    <property type="entry name" value="FliD_N"/>
    <property type="match status" value="1"/>
</dbReference>
<dbReference type="Proteomes" id="UP000737113">
    <property type="component" value="Unassembled WGS sequence"/>
</dbReference>
<evidence type="ECO:0000259" key="7">
    <source>
        <dbReference type="Pfam" id="PF07195"/>
    </source>
</evidence>
<evidence type="ECO:0000256" key="4">
    <source>
        <dbReference type="ARBA" id="ARBA00023143"/>
    </source>
</evidence>
<reference evidence="8" key="1">
    <citation type="submission" date="2020-04" db="EMBL/GenBank/DDBJ databases">
        <title>Description of Shewanella salipaludis sp. nov., isolated from a salt marsh.</title>
        <authorList>
            <person name="Park S."/>
            <person name="Yoon J.-H."/>
        </authorList>
    </citation>
    <scope>NUCLEOTIDE SEQUENCE</scope>
    <source>
        <strain evidence="8">SHSM-M6</strain>
    </source>
</reference>
<dbReference type="InterPro" id="IPR010809">
    <property type="entry name" value="FliD_C"/>
</dbReference>
<accession>A0A972G1N5</accession>
<dbReference type="GO" id="GO:0009421">
    <property type="term" value="C:bacterial-type flagellum filament cap"/>
    <property type="evidence" value="ECO:0007669"/>
    <property type="project" value="InterPro"/>
</dbReference>
<dbReference type="EMBL" id="JAAXYH010000006">
    <property type="protein sequence ID" value="NMH65549.1"/>
    <property type="molecule type" value="Genomic_DNA"/>
</dbReference>
<organism evidence="8 9">
    <name type="scientific">Shewanella salipaludis</name>
    <dbReference type="NCBI Taxonomy" id="2723052"/>
    <lineage>
        <taxon>Bacteria</taxon>
        <taxon>Pseudomonadati</taxon>
        <taxon>Pseudomonadota</taxon>
        <taxon>Gammaproteobacteria</taxon>
        <taxon>Alteromonadales</taxon>
        <taxon>Shewanellaceae</taxon>
        <taxon>Shewanella</taxon>
    </lineage>
</organism>
<proteinExistence type="inferred from homology"/>
<evidence type="ECO:0000256" key="3">
    <source>
        <dbReference type="ARBA" id="ARBA00023054"/>
    </source>
</evidence>
<comment type="subunit">
    <text evidence="2 5">Homopentamer.</text>
</comment>
<name>A0A972G1N5_9GAMM</name>
<keyword evidence="4 5" id="KW-0975">Bacterial flagellum</keyword>
<dbReference type="InterPro" id="IPR010810">
    <property type="entry name" value="Flagellin_hook_IN_motif"/>
</dbReference>
<keyword evidence="8" id="KW-0966">Cell projection</keyword>
<dbReference type="InterPro" id="IPR040026">
    <property type="entry name" value="FliD"/>
</dbReference>
<protein>
    <recommendedName>
        <fullName evidence="5">Flagellar hook-associated protein 2</fullName>
        <shortName evidence="5">HAP2</shortName>
    </recommendedName>
    <alternativeName>
        <fullName evidence="5">Flagellar cap protein</fullName>
    </alternativeName>
</protein>
<dbReference type="GO" id="GO:0071973">
    <property type="term" value="P:bacterial-type flagellum-dependent cell motility"/>
    <property type="evidence" value="ECO:0007669"/>
    <property type="project" value="TreeGrafter"/>
</dbReference>
<comment type="caution">
    <text evidence="8">The sequence shown here is derived from an EMBL/GenBank/DDBJ whole genome shotgun (WGS) entry which is preliminary data.</text>
</comment>
<keyword evidence="8" id="KW-0969">Cilium</keyword>
<dbReference type="Pfam" id="PF07196">
    <property type="entry name" value="Flagellin_IN"/>
    <property type="match status" value="1"/>
</dbReference>
<dbReference type="GO" id="GO:0005576">
    <property type="term" value="C:extracellular region"/>
    <property type="evidence" value="ECO:0007669"/>
    <property type="project" value="UniProtKB-SubCell"/>
</dbReference>
<evidence type="ECO:0000313" key="8">
    <source>
        <dbReference type="EMBL" id="NMH65549.1"/>
    </source>
</evidence>
<comment type="function">
    <text evidence="5">Required for morphogenesis and for the elongation of the flagellar filament by facilitating polymerization of the flagellin monomers at the tip of growing filament. Forms a capping structure, which prevents flagellin subunits (transported through the central channel of the flagellum) from leaking out without polymerization at the distal end.</text>
</comment>
<evidence type="ECO:0000259" key="6">
    <source>
        <dbReference type="Pfam" id="PF02465"/>
    </source>
</evidence>
<sequence length="452" mass="47508">MGLTALGVGSGMDIGGIVSALVNAEKAPKEAQFNVDEGKLNTQISAIGSLKSAMSEFLDKLKPLSDIKTFTGFKSKLSNKDFLTATVNPEAVAGSYKLVVEQLAESQKQGSTAVADVTAPIGSGSLNFAVDGKSFDLAVAATDSLQDIMKNINAAEDNVGVTATIINGDAGAQLVLTSNKTGTANTVQVTATDDAGTALNDTFAMTELQSAKDAIIYVDGLKVTSDSNDIENAITGVSLTLTDADVAKSTTLTVEPNRETSKTAIKDFVTSYNEMMKTMSGMSGYDPNTKKAGVLQGDSLIRSIQSQLRGVMSASGDNGSGEIMLASMGIKTTREGLLEIDDTKLTEVLKTNANAVADFFTTEDTGFAAKVKGVADTYTQSGGILDSRDESLDKQLSRIKDSRESLALKMSAYESRLLKQYNAMDLLVGQLNTQSSMLAQRLDSLPGLVNKN</sequence>
<dbReference type="PANTHER" id="PTHR30288:SF0">
    <property type="entry name" value="FLAGELLAR HOOK-ASSOCIATED PROTEIN 2"/>
    <property type="match status" value="1"/>
</dbReference>
<keyword evidence="5" id="KW-0964">Secreted</keyword>
<dbReference type="GO" id="GO:0007155">
    <property type="term" value="P:cell adhesion"/>
    <property type="evidence" value="ECO:0007669"/>
    <property type="project" value="InterPro"/>
</dbReference>
<evidence type="ECO:0000256" key="2">
    <source>
        <dbReference type="ARBA" id="ARBA00011255"/>
    </source>
</evidence>
<dbReference type="AlphaFoldDB" id="A0A972G1N5"/>
<dbReference type="GO" id="GO:0009424">
    <property type="term" value="C:bacterial-type flagellum hook"/>
    <property type="evidence" value="ECO:0007669"/>
    <property type="project" value="UniProtKB-UniRule"/>
</dbReference>
<dbReference type="InterPro" id="IPR003481">
    <property type="entry name" value="FliD_N"/>
</dbReference>
<evidence type="ECO:0000256" key="1">
    <source>
        <dbReference type="ARBA" id="ARBA00009764"/>
    </source>
</evidence>
<dbReference type="RefSeq" id="WP_169564381.1">
    <property type="nucleotide sequence ID" value="NZ_JAAXYH010000006.1"/>
</dbReference>
<feature type="domain" description="Flagellar hook-associated protein 2 N-terminal" evidence="6">
    <location>
        <begin position="10"/>
        <end position="107"/>
    </location>
</feature>
<evidence type="ECO:0000313" key="9">
    <source>
        <dbReference type="Proteomes" id="UP000737113"/>
    </source>
</evidence>
<comment type="subcellular location">
    <subcellularLocation>
        <location evidence="5">Secreted</location>
    </subcellularLocation>
    <subcellularLocation>
        <location evidence="5">Bacterial flagellum</location>
    </subcellularLocation>
</comment>
<comment type="similarity">
    <text evidence="1 5">Belongs to the FliD family.</text>
</comment>
<keyword evidence="9" id="KW-1185">Reference proteome</keyword>
<dbReference type="PANTHER" id="PTHR30288">
    <property type="entry name" value="FLAGELLAR CAP/ASSEMBLY PROTEIN FLID"/>
    <property type="match status" value="1"/>
</dbReference>
<keyword evidence="8" id="KW-0282">Flagellum</keyword>
<evidence type="ECO:0000256" key="5">
    <source>
        <dbReference type="RuleBase" id="RU362066"/>
    </source>
</evidence>